<dbReference type="Proteomes" id="UP000217696">
    <property type="component" value="Chromosome"/>
</dbReference>
<accession>A0A0U5AZF0</accession>
<dbReference type="AlphaFoldDB" id="A0A0U5AZF0"/>
<dbReference type="PANTHER" id="PTHR43031:SF18">
    <property type="entry name" value="RHODANESE-RELATED SULFURTRANSFERASES"/>
    <property type="match status" value="1"/>
</dbReference>
<proteinExistence type="predicted"/>
<keyword evidence="1" id="KW-0548">Nucleotidyltransferase</keyword>
<dbReference type="SMART" id="SM00450">
    <property type="entry name" value="RHOD"/>
    <property type="match status" value="1"/>
</dbReference>
<organism evidence="1 2">
    <name type="scientific">Aneurinibacillus soli</name>
    <dbReference type="NCBI Taxonomy" id="1500254"/>
    <lineage>
        <taxon>Bacteria</taxon>
        <taxon>Bacillati</taxon>
        <taxon>Bacillota</taxon>
        <taxon>Bacilli</taxon>
        <taxon>Bacillales</taxon>
        <taxon>Paenibacillaceae</taxon>
        <taxon>Aneurinibacillus group</taxon>
        <taxon>Aneurinibacillus</taxon>
    </lineage>
</organism>
<dbReference type="OrthoDB" id="9800872at2"/>
<evidence type="ECO:0000313" key="2">
    <source>
        <dbReference type="Proteomes" id="UP000217696"/>
    </source>
</evidence>
<gene>
    <name evidence="1" type="primary">moeZ_2</name>
    <name evidence="1" type="ORF">CB4_03324</name>
</gene>
<protein>
    <submittedName>
        <fullName evidence="1">Putative adenylyltransferase/sulfurtransferase MoeZ</fullName>
    </submittedName>
</protein>
<dbReference type="InterPro" id="IPR050229">
    <property type="entry name" value="GlpE_sulfurtransferase"/>
</dbReference>
<dbReference type="Pfam" id="PF00581">
    <property type="entry name" value="Rhodanese"/>
    <property type="match status" value="1"/>
</dbReference>
<dbReference type="SUPFAM" id="SSF52821">
    <property type="entry name" value="Rhodanese/Cell cycle control phosphatase"/>
    <property type="match status" value="1"/>
</dbReference>
<dbReference type="EMBL" id="AP017312">
    <property type="protein sequence ID" value="BAU29146.1"/>
    <property type="molecule type" value="Genomic_DNA"/>
</dbReference>
<dbReference type="KEGG" id="asoc:CB4_03324"/>
<dbReference type="PROSITE" id="PS50206">
    <property type="entry name" value="RHODANESE_3"/>
    <property type="match status" value="1"/>
</dbReference>
<keyword evidence="2" id="KW-1185">Reference proteome</keyword>
<dbReference type="GO" id="GO:0016779">
    <property type="term" value="F:nucleotidyltransferase activity"/>
    <property type="evidence" value="ECO:0007669"/>
    <property type="project" value="UniProtKB-KW"/>
</dbReference>
<dbReference type="RefSeq" id="WP_096466850.1">
    <property type="nucleotide sequence ID" value="NZ_AP017312.1"/>
</dbReference>
<reference evidence="1 2" key="1">
    <citation type="submission" date="2015-12" db="EMBL/GenBank/DDBJ databases">
        <title>Genome sequence of Aneurinibacillus soli.</title>
        <authorList>
            <person name="Lee J.S."/>
            <person name="Lee K.C."/>
            <person name="Kim K.K."/>
            <person name="Lee B.W."/>
        </authorList>
    </citation>
    <scope>NUCLEOTIDE SEQUENCE [LARGE SCALE GENOMIC DNA]</scope>
    <source>
        <strain evidence="1 2">CB4</strain>
    </source>
</reference>
<dbReference type="CDD" id="cd00158">
    <property type="entry name" value="RHOD"/>
    <property type="match status" value="1"/>
</dbReference>
<name>A0A0U5AZF0_9BACL</name>
<sequence length="126" mass="14262">MDWLSLALLVLLLGFFVFRMLPPRGVKKITADELSEALKNPKGKQFIDVRETDEYRQGHIQHARNIPLMQVKTAVGGIQKDKDTYLICETGVRSAQAARILKKHGVQNLYNLSGGMKRWTGKVVKK</sequence>
<evidence type="ECO:0000313" key="1">
    <source>
        <dbReference type="EMBL" id="BAU29146.1"/>
    </source>
</evidence>
<dbReference type="PANTHER" id="PTHR43031">
    <property type="entry name" value="FAD-DEPENDENT OXIDOREDUCTASE"/>
    <property type="match status" value="1"/>
</dbReference>
<dbReference type="InterPro" id="IPR036873">
    <property type="entry name" value="Rhodanese-like_dom_sf"/>
</dbReference>
<dbReference type="Gene3D" id="3.40.250.10">
    <property type="entry name" value="Rhodanese-like domain"/>
    <property type="match status" value="1"/>
</dbReference>
<keyword evidence="1" id="KW-0808">Transferase</keyword>
<dbReference type="InterPro" id="IPR001763">
    <property type="entry name" value="Rhodanese-like_dom"/>
</dbReference>